<dbReference type="Gene3D" id="3.40.50.12700">
    <property type="match status" value="1"/>
</dbReference>
<protein>
    <recommendedName>
        <fullName evidence="3">OSK domain-containing protein</fullName>
    </recommendedName>
</protein>
<dbReference type="AlphaFoldDB" id="A0AAQ5XAZ1"/>
<name>A0AAQ5XAZ1_AMPOC</name>
<accession>A0AAQ5XAZ1</accession>
<keyword evidence="2" id="KW-1185">Reference proteome</keyword>
<reference evidence="1 2" key="1">
    <citation type="submission" date="2022-01" db="EMBL/GenBank/DDBJ databases">
        <title>A chromosome-scale genome assembly of the false clownfish, Amphiprion ocellaris.</title>
        <authorList>
            <person name="Ryu T."/>
        </authorList>
    </citation>
    <scope>NUCLEOTIDE SEQUENCE [LARGE SCALE GENOMIC DNA]</scope>
</reference>
<reference evidence="1" key="3">
    <citation type="submission" date="2025-09" db="UniProtKB">
        <authorList>
            <consortium name="Ensembl"/>
        </authorList>
    </citation>
    <scope>IDENTIFICATION</scope>
</reference>
<dbReference type="Ensembl" id="ENSAOCT00000046891.1">
    <property type="protein sequence ID" value="ENSAOCP00000038478.1"/>
    <property type="gene ID" value="ENSAOCG00000032197.1"/>
</dbReference>
<dbReference type="Proteomes" id="UP001501940">
    <property type="component" value="Chromosome 14"/>
</dbReference>
<dbReference type="SUPFAM" id="SSF52266">
    <property type="entry name" value="SGNH hydrolase"/>
    <property type="match status" value="1"/>
</dbReference>
<dbReference type="Gene3D" id="3.40.50.12690">
    <property type="match status" value="1"/>
</dbReference>
<proteinExistence type="predicted"/>
<reference evidence="1" key="2">
    <citation type="submission" date="2025-08" db="UniProtKB">
        <authorList>
            <consortium name="Ensembl"/>
        </authorList>
    </citation>
    <scope>IDENTIFICATION</scope>
</reference>
<organism evidence="1 2">
    <name type="scientific">Amphiprion ocellaris</name>
    <name type="common">Clown anemonefish</name>
    <dbReference type="NCBI Taxonomy" id="80972"/>
    <lineage>
        <taxon>Eukaryota</taxon>
        <taxon>Metazoa</taxon>
        <taxon>Chordata</taxon>
        <taxon>Craniata</taxon>
        <taxon>Vertebrata</taxon>
        <taxon>Euteleostomi</taxon>
        <taxon>Actinopterygii</taxon>
        <taxon>Neopterygii</taxon>
        <taxon>Teleostei</taxon>
        <taxon>Neoteleostei</taxon>
        <taxon>Acanthomorphata</taxon>
        <taxon>Ovalentaria</taxon>
        <taxon>Pomacentridae</taxon>
        <taxon>Amphiprion</taxon>
    </lineage>
</organism>
<dbReference type="InterPro" id="IPR027417">
    <property type="entry name" value="P-loop_NTPase"/>
</dbReference>
<evidence type="ECO:0008006" key="3">
    <source>
        <dbReference type="Google" id="ProtNLM"/>
    </source>
</evidence>
<evidence type="ECO:0000313" key="1">
    <source>
        <dbReference type="Ensembl" id="ENSAOCP00000038478.1"/>
    </source>
</evidence>
<dbReference type="Gene3D" id="3.40.50.300">
    <property type="entry name" value="P-loop containing nucleotide triphosphate hydrolases"/>
    <property type="match status" value="1"/>
</dbReference>
<sequence length="289" mass="33435">MKEIFGKEAWRHTFIVLIYDNQSEFLLNRTKTELQRILNGRVEDRCYILKRNPSNYKQVWDLLDAVAKMVVTNGGQVFSLNGHRPTRRRGRLSSDRRMLIRWRRGKKSPSSGLRSPPTTLILGDAIIRNVSFYEAEIHSFPGATVSVIHNKLQDLLPSLPSIQRVIIHVGGSDIVNQQLEYTKNDFIKLFDFLKQCSKDVFISGPIPALNRGSCWFSRTFSLHTRLQEICESQRLEYIDNFDVFWKRWYLFAPNGVYLNKLGSYKLAANMKLLLLLRPLVLIISSPPPP</sequence>
<evidence type="ECO:0000313" key="2">
    <source>
        <dbReference type="Proteomes" id="UP001501940"/>
    </source>
</evidence>
<dbReference type="GeneTree" id="ENSGT01140000282613"/>